<dbReference type="KEGG" id="spac:B1H29_05335"/>
<protein>
    <submittedName>
        <fullName evidence="2">Uncharacterized protein</fullName>
    </submittedName>
</protein>
<organism evidence="2 3">
    <name type="scientific">Streptomyces pactum</name>
    <dbReference type="NCBI Taxonomy" id="68249"/>
    <lineage>
        <taxon>Bacteria</taxon>
        <taxon>Bacillati</taxon>
        <taxon>Actinomycetota</taxon>
        <taxon>Actinomycetes</taxon>
        <taxon>Kitasatosporales</taxon>
        <taxon>Streptomycetaceae</taxon>
        <taxon>Streptomyces</taxon>
    </lineage>
</organism>
<reference evidence="2 3" key="1">
    <citation type="submission" date="2017-02" db="EMBL/GenBank/DDBJ databases">
        <title>Streptomyces pactum ACT12 Genome sequencing and assembly.</title>
        <authorList>
            <person name="Xue Q."/>
            <person name="Yan X."/>
            <person name="Jia L."/>
            <person name="Yan H."/>
        </authorList>
    </citation>
    <scope>NUCLEOTIDE SEQUENCE [LARGE SCALE GENOMIC DNA]</scope>
    <source>
        <strain evidence="2 3">ACT12</strain>
    </source>
</reference>
<evidence type="ECO:0000256" key="1">
    <source>
        <dbReference type="SAM" id="MobiDB-lite"/>
    </source>
</evidence>
<name>A0A1S6J3T5_9ACTN</name>
<accession>A0A1S6J3T5</accession>
<keyword evidence="3" id="KW-1185">Reference proteome</keyword>
<dbReference type="Proteomes" id="UP000189443">
    <property type="component" value="Chromosome"/>
</dbReference>
<proteinExistence type="predicted"/>
<evidence type="ECO:0000313" key="2">
    <source>
        <dbReference type="EMBL" id="AQS66426.1"/>
    </source>
</evidence>
<dbReference type="AlphaFoldDB" id="A0A1S6J3T5"/>
<dbReference type="EMBL" id="CP019724">
    <property type="protein sequence ID" value="AQS66426.1"/>
    <property type="molecule type" value="Genomic_DNA"/>
</dbReference>
<evidence type="ECO:0000313" key="3">
    <source>
        <dbReference type="Proteomes" id="UP000189443"/>
    </source>
</evidence>
<gene>
    <name evidence="2" type="ORF">B1H29_05335</name>
</gene>
<sequence length="88" mass="9806">MLRTGFAHECGEFDRPVSTPTGCRDEHQGSSGRYQFHRRNGDSDAHLGDFVTGRQPQRDLDPLSAVMMRGASECLVIQLELIDMSHSS</sequence>
<feature type="region of interest" description="Disordered" evidence="1">
    <location>
        <begin position="14"/>
        <end position="57"/>
    </location>
</feature>